<name>A0A975U306_9PROT</name>
<dbReference type="InterPro" id="IPR028325">
    <property type="entry name" value="VG_K_chnl"/>
</dbReference>
<evidence type="ECO:0000256" key="6">
    <source>
        <dbReference type="ARBA" id="ARBA00023136"/>
    </source>
</evidence>
<gene>
    <name evidence="10" type="ORF">KO353_00660</name>
</gene>
<dbReference type="KEGG" id="elio:KO353_00660"/>
<proteinExistence type="predicted"/>
<dbReference type="PANTHER" id="PTHR11537:SF254">
    <property type="entry name" value="POTASSIUM VOLTAGE-GATED CHANNEL PROTEIN SHAB"/>
    <property type="match status" value="1"/>
</dbReference>
<accession>A0A975U306</accession>
<keyword evidence="11" id="KW-1185">Reference proteome</keyword>
<evidence type="ECO:0000256" key="2">
    <source>
        <dbReference type="ARBA" id="ARBA00022448"/>
    </source>
</evidence>
<evidence type="ECO:0000256" key="4">
    <source>
        <dbReference type="ARBA" id="ARBA00022989"/>
    </source>
</evidence>
<keyword evidence="7 10" id="KW-0407">Ion channel</keyword>
<evidence type="ECO:0000256" key="1">
    <source>
        <dbReference type="ARBA" id="ARBA00004141"/>
    </source>
</evidence>
<feature type="transmembrane region" description="Helical" evidence="8">
    <location>
        <begin position="33"/>
        <end position="51"/>
    </location>
</feature>
<evidence type="ECO:0000259" key="9">
    <source>
        <dbReference type="Pfam" id="PF07885"/>
    </source>
</evidence>
<dbReference type="RefSeq" id="WP_218285880.1">
    <property type="nucleotide sequence ID" value="NZ_CP076448.1"/>
</dbReference>
<keyword evidence="5" id="KW-0406">Ion transport</keyword>
<evidence type="ECO:0000256" key="3">
    <source>
        <dbReference type="ARBA" id="ARBA00022692"/>
    </source>
</evidence>
<protein>
    <submittedName>
        <fullName evidence="10">Potassium channel family protein</fullName>
    </submittedName>
</protein>
<keyword evidence="6 8" id="KW-0472">Membrane</keyword>
<reference evidence="10" key="1">
    <citation type="submission" date="2021-06" db="EMBL/GenBank/DDBJ databases">
        <title>Elioraea tepida, sp. nov., a moderately thermophilic aerobic anoxygenic phototrophic bacterium isolated from an alkaline siliceous hot spring mat community in Yellowstone National Park, WY, USA.</title>
        <authorList>
            <person name="Saini M.K."/>
            <person name="Yoshida S."/>
            <person name="Sebastian A."/>
            <person name="Hirose S."/>
            <person name="Hara E."/>
            <person name="Tamaki H."/>
            <person name="Soulier N.T."/>
            <person name="Albert I."/>
            <person name="Hanada S."/>
            <person name="Bryant D.A."/>
            <person name="Tank M."/>
        </authorList>
    </citation>
    <scope>NUCLEOTIDE SEQUENCE</scope>
    <source>
        <strain evidence="10">MS-P2</strain>
    </source>
</reference>
<sequence length="265" mass="29197">MTAKNLPALMPRLRARLHHLYFGTAPECRRFRYGILGFDIATILFVIATSFMPRMPAIEVADIVIGLVLLAEFLARLGASKRALRAAATPASVIDIVAIASFLAPLAGEGLGFLRIIRTLRLLHSYRMTEMLRQDFAFFCRNEEAFLAAVHLCVFVFVMTAVVYETQSGRNDQIANYADALYFTVTALTTTGFGDITLPGTTGRLISVVIMIAGVTLFLRLAQALFRPRKVRFPCPSCGLMRHDPDAVHCKACGALLNIPDEGRD</sequence>
<feature type="transmembrane region" description="Helical" evidence="8">
    <location>
        <begin position="57"/>
        <end position="75"/>
    </location>
</feature>
<feature type="domain" description="Potassium channel" evidence="9">
    <location>
        <begin position="152"/>
        <end position="225"/>
    </location>
</feature>
<dbReference type="AlphaFoldDB" id="A0A975U306"/>
<evidence type="ECO:0000313" key="11">
    <source>
        <dbReference type="Proteomes" id="UP000694001"/>
    </source>
</evidence>
<keyword evidence="2" id="KW-0813">Transport</keyword>
<feature type="transmembrane region" description="Helical" evidence="8">
    <location>
        <begin position="145"/>
        <end position="164"/>
    </location>
</feature>
<evidence type="ECO:0000256" key="7">
    <source>
        <dbReference type="ARBA" id="ARBA00023303"/>
    </source>
</evidence>
<keyword evidence="3 8" id="KW-0812">Transmembrane</keyword>
<dbReference type="Proteomes" id="UP000694001">
    <property type="component" value="Chromosome"/>
</dbReference>
<dbReference type="PANTHER" id="PTHR11537">
    <property type="entry name" value="VOLTAGE-GATED POTASSIUM CHANNEL"/>
    <property type="match status" value="1"/>
</dbReference>
<evidence type="ECO:0000313" key="10">
    <source>
        <dbReference type="EMBL" id="QXM24823.1"/>
    </source>
</evidence>
<feature type="transmembrane region" description="Helical" evidence="8">
    <location>
        <begin position="205"/>
        <end position="222"/>
    </location>
</feature>
<evidence type="ECO:0000256" key="5">
    <source>
        <dbReference type="ARBA" id="ARBA00023065"/>
    </source>
</evidence>
<feature type="transmembrane region" description="Helical" evidence="8">
    <location>
        <begin position="176"/>
        <end position="193"/>
    </location>
</feature>
<dbReference type="GO" id="GO:0001508">
    <property type="term" value="P:action potential"/>
    <property type="evidence" value="ECO:0007669"/>
    <property type="project" value="TreeGrafter"/>
</dbReference>
<dbReference type="GO" id="GO:0005249">
    <property type="term" value="F:voltage-gated potassium channel activity"/>
    <property type="evidence" value="ECO:0007669"/>
    <property type="project" value="InterPro"/>
</dbReference>
<organism evidence="10 11">
    <name type="scientific">Elioraea tepida</name>
    <dbReference type="NCBI Taxonomy" id="2843330"/>
    <lineage>
        <taxon>Bacteria</taxon>
        <taxon>Pseudomonadati</taxon>
        <taxon>Pseudomonadota</taxon>
        <taxon>Alphaproteobacteria</taxon>
        <taxon>Acetobacterales</taxon>
        <taxon>Elioraeaceae</taxon>
        <taxon>Elioraea</taxon>
    </lineage>
</organism>
<dbReference type="Pfam" id="PF07885">
    <property type="entry name" value="Ion_trans_2"/>
    <property type="match status" value="1"/>
</dbReference>
<dbReference type="GO" id="GO:0008076">
    <property type="term" value="C:voltage-gated potassium channel complex"/>
    <property type="evidence" value="ECO:0007669"/>
    <property type="project" value="InterPro"/>
</dbReference>
<dbReference type="InterPro" id="IPR013099">
    <property type="entry name" value="K_chnl_dom"/>
</dbReference>
<feature type="transmembrane region" description="Helical" evidence="8">
    <location>
        <begin position="87"/>
        <end position="107"/>
    </location>
</feature>
<comment type="subcellular location">
    <subcellularLocation>
        <location evidence="1">Membrane</location>
        <topology evidence="1">Multi-pass membrane protein</topology>
    </subcellularLocation>
</comment>
<dbReference type="EMBL" id="CP076448">
    <property type="protein sequence ID" value="QXM24823.1"/>
    <property type="molecule type" value="Genomic_DNA"/>
</dbReference>
<keyword evidence="4 8" id="KW-1133">Transmembrane helix</keyword>
<evidence type="ECO:0000256" key="8">
    <source>
        <dbReference type="SAM" id="Phobius"/>
    </source>
</evidence>